<evidence type="ECO:0000256" key="1">
    <source>
        <dbReference type="ARBA" id="ARBA00010552"/>
    </source>
</evidence>
<reference evidence="2" key="1">
    <citation type="submission" date="2020-10" db="EMBL/GenBank/DDBJ databases">
        <title>Microbiome of the Black Sea water column analyzed by genome centric metagenomics.</title>
        <authorList>
            <person name="Cabello-Yeves P.J."/>
            <person name="Callieri C."/>
            <person name="Picazo A."/>
            <person name="Mehrshad M."/>
            <person name="Haro-Moreno J.M."/>
            <person name="Roda-Garcia J."/>
            <person name="Dzembekova N."/>
            <person name="Slabakova V."/>
            <person name="Slabakova N."/>
            <person name="Moncheva S."/>
            <person name="Rodriguez-Valera F."/>
        </authorList>
    </citation>
    <scope>NUCLEOTIDE SEQUENCE</scope>
    <source>
        <strain evidence="2">BS30m-G43</strain>
    </source>
</reference>
<dbReference type="SUPFAM" id="SSF55298">
    <property type="entry name" value="YjgF-like"/>
    <property type="match status" value="1"/>
</dbReference>
<dbReference type="EMBL" id="JADHSG010000003">
    <property type="protein sequence ID" value="MBL6903245.1"/>
    <property type="molecule type" value="Genomic_DNA"/>
</dbReference>
<dbReference type="Proteomes" id="UP000705230">
    <property type="component" value="Unassembled WGS sequence"/>
</dbReference>
<dbReference type="AlphaFoldDB" id="A0A937J7Q2"/>
<organism evidence="2 3">
    <name type="scientific">SAR86 cluster bacterium</name>
    <dbReference type="NCBI Taxonomy" id="2030880"/>
    <lineage>
        <taxon>Bacteria</taxon>
        <taxon>Pseudomonadati</taxon>
        <taxon>Pseudomonadota</taxon>
        <taxon>Gammaproteobacteria</taxon>
        <taxon>SAR86 cluster</taxon>
    </lineage>
</organism>
<comment type="caution">
    <text evidence="2">The sequence shown here is derived from an EMBL/GenBank/DDBJ whole genome shotgun (WGS) entry which is preliminary data.</text>
</comment>
<dbReference type="PANTHER" id="PTHR11803">
    <property type="entry name" value="2-IMINOBUTANOATE/2-IMINOPROPANOATE DEAMINASE RIDA"/>
    <property type="match status" value="1"/>
</dbReference>
<sequence>MSKKIIFTEEAPKALGPYSQGVVVGNTLYISGQIPLNPETETLVNGSIKEQAEQVISNLESICSAANASLGDIVKLNIYLTDLANFAEVNQVMQNRFSEPYPARATVQVVALPLNVEIEMDAIVYLNE</sequence>
<proteinExistence type="inferred from homology"/>
<protein>
    <submittedName>
        <fullName evidence="2">RidA family protein</fullName>
    </submittedName>
</protein>
<gene>
    <name evidence="2" type="ORF">ISR29_03485</name>
</gene>
<accession>A0A937J7Q2</accession>
<dbReference type="GO" id="GO:0005829">
    <property type="term" value="C:cytosol"/>
    <property type="evidence" value="ECO:0007669"/>
    <property type="project" value="TreeGrafter"/>
</dbReference>
<evidence type="ECO:0000313" key="3">
    <source>
        <dbReference type="Proteomes" id="UP000705230"/>
    </source>
</evidence>
<dbReference type="FunFam" id="3.30.1330.40:FF:000001">
    <property type="entry name" value="L-PSP family endoribonuclease"/>
    <property type="match status" value="1"/>
</dbReference>
<dbReference type="PANTHER" id="PTHR11803:SF39">
    <property type="entry name" value="2-IMINOBUTANOATE_2-IMINOPROPANOATE DEAMINASE"/>
    <property type="match status" value="1"/>
</dbReference>
<dbReference type="Gene3D" id="3.30.1330.40">
    <property type="entry name" value="RutC-like"/>
    <property type="match status" value="1"/>
</dbReference>
<dbReference type="Pfam" id="PF01042">
    <property type="entry name" value="Ribonuc_L-PSP"/>
    <property type="match status" value="1"/>
</dbReference>
<evidence type="ECO:0000313" key="2">
    <source>
        <dbReference type="EMBL" id="MBL6903245.1"/>
    </source>
</evidence>
<dbReference type="InterPro" id="IPR035959">
    <property type="entry name" value="RutC-like_sf"/>
</dbReference>
<name>A0A937J7Q2_9GAMM</name>
<comment type="similarity">
    <text evidence="1">Belongs to the RutC family.</text>
</comment>
<dbReference type="NCBIfam" id="TIGR00004">
    <property type="entry name" value="Rid family detoxifying hydrolase"/>
    <property type="match status" value="1"/>
</dbReference>
<dbReference type="InterPro" id="IPR006175">
    <property type="entry name" value="YjgF/YER057c/UK114"/>
</dbReference>
<dbReference type="InterPro" id="IPR006056">
    <property type="entry name" value="RidA"/>
</dbReference>
<dbReference type="GO" id="GO:0019239">
    <property type="term" value="F:deaminase activity"/>
    <property type="evidence" value="ECO:0007669"/>
    <property type="project" value="TreeGrafter"/>
</dbReference>
<dbReference type="CDD" id="cd00448">
    <property type="entry name" value="YjgF_YER057c_UK114_family"/>
    <property type="match status" value="1"/>
</dbReference>